<dbReference type="EMBL" id="JAEEGA010000027">
    <property type="protein sequence ID" value="MBP1044397.1"/>
    <property type="molecule type" value="Genomic_DNA"/>
</dbReference>
<dbReference type="RefSeq" id="WP_209532847.1">
    <property type="nucleotide sequence ID" value="NZ_JAEEGA010000027.1"/>
</dbReference>
<proteinExistence type="predicted"/>
<dbReference type="Proteomes" id="UP000674938">
    <property type="component" value="Unassembled WGS sequence"/>
</dbReference>
<comment type="caution">
    <text evidence="1">The sequence shown here is derived from an EMBL/GenBank/DDBJ whole genome shotgun (WGS) entry which is preliminary data.</text>
</comment>
<protein>
    <submittedName>
        <fullName evidence="1">Uncharacterized protein</fullName>
    </submittedName>
</protein>
<reference evidence="1" key="1">
    <citation type="submission" date="2020-12" db="EMBL/GenBank/DDBJ databases">
        <title>Vagococcus allomyrinae sp. nov. and Enterococcus lavae sp. nov., isolated from the larvae of Allomyrina dichotoma.</title>
        <authorList>
            <person name="Lee S.D."/>
        </authorList>
    </citation>
    <scope>NUCLEOTIDE SEQUENCE</scope>
    <source>
        <strain evidence="1">BWB3-3</strain>
    </source>
</reference>
<dbReference type="AlphaFoldDB" id="A0A940SUK0"/>
<organism evidence="1 2">
    <name type="scientific">Vagococcus allomyrinae</name>
    <dbReference type="NCBI Taxonomy" id="2794353"/>
    <lineage>
        <taxon>Bacteria</taxon>
        <taxon>Bacillati</taxon>
        <taxon>Bacillota</taxon>
        <taxon>Bacilli</taxon>
        <taxon>Lactobacillales</taxon>
        <taxon>Enterococcaceae</taxon>
        <taxon>Vagococcus</taxon>
    </lineage>
</organism>
<sequence>MTVEFSLNTDSVPEVLINGESVPVVFCSYQYITCGLGGGVNLIIATVLTGCDNDLCGVTQSVVCHNNLTGETYFQ</sequence>
<accession>A0A940SUK0</accession>
<name>A0A940SUK0_9ENTE</name>
<evidence type="ECO:0000313" key="1">
    <source>
        <dbReference type="EMBL" id="MBP1044397.1"/>
    </source>
</evidence>
<evidence type="ECO:0000313" key="2">
    <source>
        <dbReference type="Proteomes" id="UP000674938"/>
    </source>
</evidence>
<gene>
    <name evidence="1" type="ORF">I6N95_25645</name>
</gene>
<keyword evidence="2" id="KW-1185">Reference proteome</keyword>